<organism evidence="2 3">
    <name type="scientific">Sinocyclocheilus rhinocerous</name>
    <dbReference type="NCBI Taxonomy" id="307959"/>
    <lineage>
        <taxon>Eukaryota</taxon>
        <taxon>Metazoa</taxon>
        <taxon>Chordata</taxon>
        <taxon>Craniata</taxon>
        <taxon>Vertebrata</taxon>
        <taxon>Euteleostomi</taxon>
        <taxon>Actinopterygii</taxon>
        <taxon>Neopterygii</taxon>
        <taxon>Teleostei</taxon>
        <taxon>Ostariophysi</taxon>
        <taxon>Cypriniformes</taxon>
        <taxon>Cyprinidae</taxon>
        <taxon>Cyprininae</taxon>
        <taxon>Sinocyclocheilus</taxon>
    </lineage>
</organism>
<evidence type="ECO:0000313" key="3">
    <source>
        <dbReference type="Proteomes" id="UP000472270"/>
    </source>
</evidence>
<feature type="domain" description="DNA mismatch repair protein Mlh1 C-terminal" evidence="1">
    <location>
        <begin position="1"/>
        <end position="139"/>
    </location>
</feature>
<evidence type="ECO:0000259" key="1">
    <source>
        <dbReference type="Pfam" id="PF16413"/>
    </source>
</evidence>
<proteinExistence type="predicted"/>
<reference evidence="2" key="1">
    <citation type="submission" date="2025-08" db="UniProtKB">
        <authorList>
            <consortium name="Ensembl"/>
        </authorList>
    </citation>
    <scope>IDENTIFICATION</scope>
</reference>
<reference evidence="2" key="2">
    <citation type="submission" date="2025-09" db="UniProtKB">
        <authorList>
            <consortium name="Ensembl"/>
        </authorList>
    </citation>
    <scope>IDENTIFICATION</scope>
</reference>
<dbReference type="Proteomes" id="UP000472270">
    <property type="component" value="Unassembled WGS sequence"/>
</dbReference>
<evidence type="ECO:0000313" key="2">
    <source>
        <dbReference type="Ensembl" id="ENSSRHP00000048195.1"/>
    </source>
</evidence>
<dbReference type="Pfam" id="PF16413">
    <property type="entry name" value="Mlh1_C"/>
    <property type="match status" value="1"/>
</dbReference>
<protein>
    <recommendedName>
        <fullName evidence="1">DNA mismatch repair protein Mlh1 C-terminal domain-containing protein</fullName>
    </recommendedName>
</protein>
<accession>A0A673J688</accession>
<sequence length="168" mass="19365">MLQNHSFVGSVNPQWTLVQHQTKLYPLNTTKLSQELFYQILIYDFGHFGVLRLSNPAPLYDLAMLALDSEESGWMEEDSPKEGLAQYIYFSLEIDEGNLTGLPMLLDNYSPAMKGLPMFILRLATEVNWDREKESLRSLFSPPKHFSEDGSVLQIARLPELYKVFERC</sequence>
<name>A0A673J688_9TELE</name>
<dbReference type="Ensembl" id="ENSSRHT00000049545.1">
    <property type="protein sequence ID" value="ENSSRHP00000048195.1"/>
    <property type="gene ID" value="ENSSRHG00000024269.1"/>
</dbReference>
<keyword evidence="3" id="KW-1185">Reference proteome</keyword>
<dbReference type="InterPro" id="IPR032189">
    <property type="entry name" value="Mlh1_C"/>
</dbReference>
<dbReference type="AlphaFoldDB" id="A0A673J688"/>